<proteinExistence type="predicted"/>
<sequence length="118" mass="13648">MLPDFPPVARDIGRFVYAVRGVDWSIMPFFQQATHHSPEIEVMPILFDKTAEDWFERPAMGADRVRHVVKCDRFFGLRKSDQLHIIIFCRPADARCQVTGHIFVVVQVISPSFIICIF</sequence>
<gene>
    <name evidence="1" type="ORF">SDC9_124161</name>
</gene>
<evidence type="ECO:0000313" key="1">
    <source>
        <dbReference type="EMBL" id="MPM77161.1"/>
    </source>
</evidence>
<reference evidence="1" key="1">
    <citation type="submission" date="2019-08" db="EMBL/GenBank/DDBJ databases">
        <authorList>
            <person name="Kucharzyk K."/>
            <person name="Murdoch R.W."/>
            <person name="Higgins S."/>
            <person name="Loffler F."/>
        </authorList>
    </citation>
    <scope>NUCLEOTIDE SEQUENCE</scope>
</reference>
<dbReference type="EMBL" id="VSSQ01027756">
    <property type="protein sequence ID" value="MPM77161.1"/>
    <property type="molecule type" value="Genomic_DNA"/>
</dbReference>
<name>A0A645CJP0_9ZZZZ</name>
<accession>A0A645CJP0</accession>
<comment type="caution">
    <text evidence="1">The sequence shown here is derived from an EMBL/GenBank/DDBJ whole genome shotgun (WGS) entry which is preliminary data.</text>
</comment>
<protein>
    <submittedName>
        <fullName evidence="1">Uncharacterized protein</fullName>
    </submittedName>
</protein>
<dbReference type="AlphaFoldDB" id="A0A645CJP0"/>
<organism evidence="1">
    <name type="scientific">bioreactor metagenome</name>
    <dbReference type="NCBI Taxonomy" id="1076179"/>
    <lineage>
        <taxon>unclassified sequences</taxon>
        <taxon>metagenomes</taxon>
        <taxon>ecological metagenomes</taxon>
    </lineage>
</organism>